<evidence type="ECO:0000256" key="6">
    <source>
        <dbReference type="PIRNR" id="PIRNR002889"/>
    </source>
</evidence>
<keyword evidence="4 6" id="KW-0975">Bacterial flagellum</keyword>
<reference evidence="9 10" key="1">
    <citation type="submission" date="2019-01" db="EMBL/GenBank/DDBJ databases">
        <authorList>
            <person name="Chen W.-M."/>
        </authorList>
    </citation>
    <scope>NUCLEOTIDE SEQUENCE [LARGE SCALE GENOMIC DNA]</scope>
    <source>
        <strain evidence="9 10">KYPY4</strain>
    </source>
</reference>
<protein>
    <recommendedName>
        <fullName evidence="3 6">Flagellar basal body rod protein FlgB</fullName>
    </recommendedName>
</protein>
<evidence type="ECO:0000259" key="8">
    <source>
        <dbReference type="Pfam" id="PF00460"/>
    </source>
</evidence>
<dbReference type="PANTHER" id="PTHR30435:SF12">
    <property type="entry name" value="FLAGELLAR BASAL BODY ROD PROTEIN FLGB"/>
    <property type="match status" value="1"/>
</dbReference>
<dbReference type="PIRSF" id="PIRSF002889">
    <property type="entry name" value="Rod_FlgB"/>
    <property type="match status" value="1"/>
</dbReference>
<dbReference type="GO" id="GO:0030694">
    <property type="term" value="C:bacterial-type flagellum basal body, rod"/>
    <property type="evidence" value="ECO:0007669"/>
    <property type="project" value="InterPro"/>
</dbReference>
<dbReference type="AlphaFoldDB" id="A0A437RFH2"/>
<evidence type="ECO:0000256" key="1">
    <source>
        <dbReference type="ARBA" id="ARBA00004117"/>
    </source>
</evidence>
<dbReference type="InterPro" id="IPR001444">
    <property type="entry name" value="Flag_bb_rod_N"/>
</dbReference>
<comment type="function">
    <text evidence="5 6">Structural component of flagellum, the bacterial motility apparatus. Part of the rod structure of flagellar basal body.</text>
</comment>
<dbReference type="Proteomes" id="UP000285575">
    <property type="component" value="Unassembled WGS sequence"/>
</dbReference>
<evidence type="ECO:0000313" key="10">
    <source>
        <dbReference type="Proteomes" id="UP000285575"/>
    </source>
</evidence>
<keyword evidence="9" id="KW-0969">Cilium</keyword>
<comment type="subunit">
    <text evidence="6">The basal body constitutes a major portion of the flagellar organelle and consists of a number of rings mounted on a central rod.</text>
</comment>
<evidence type="ECO:0000313" key="9">
    <source>
        <dbReference type="EMBL" id="RVU45520.1"/>
    </source>
</evidence>
<feature type="region of interest" description="Disordered" evidence="7">
    <location>
        <begin position="67"/>
        <end position="92"/>
    </location>
</feature>
<organism evidence="9 10">
    <name type="scientific">Rubrivivax rivuli</name>
    <dbReference type="NCBI Taxonomy" id="1862385"/>
    <lineage>
        <taxon>Bacteria</taxon>
        <taxon>Pseudomonadati</taxon>
        <taxon>Pseudomonadota</taxon>
        <taxon>Betaproteobacteria</taxon>
        <taxon>Burkholderiales</taxon>
        <taxon>Sphaerotilaceae</taxon>
        <taxon>Rubrivivax</taxon>
    </lineage>
</organism>
<gene>
    <name evidence="9" type="primary">flgB</name>
    <name evidence="9" type="ORF">EOE66_15525</name>
</gene>
<dbReference type="Pfam" id="PF00460">
    <property type="entry name" value="Flg_bb_rod"/>
    <property type="match status" value="1"/>
</dbReference>
<sequence length="132" mass="14235">MISRLTQSLDFHAQALSLRAERQRIIAGNIANADTPGYHARDFNFADALRNATGQAGLGGGIASDVMSPGGRPSPTLRYALPSQTSMDGNSVDMDRERASFVDNSVQYESTVRFINGSVRTMLDAMKSHTQG</sequence>
<evidence type="ECO:0000256" key="7">
    <source>
        <dbReference type="SAM" id="MobiDB-lite"/>
    </source>
</evidence>
<name>A0A437RFH2_9BURK</name>
<evidence type="ECO:0000256" key="3">
    <source>
        <dbReference type="ARBA" id="ARBA00014376"/>
    </source>
</evidence>
<evidence type="ECO:0000256" key="4">
    <source>
        <dbReference type="ARBA" id="ARBA00023143"/>
    </source>
</evidence>
<keyword evidence="10" id="KW-1185">Reference proteome</keyword>
<evidence type="ECO:0000256" key="2">
    <source>
        <dbReference type="ARBA" id="ARBA00009677"/>
    </source>
</evidence>
<accession>A0A437RFH2</accession>
<dbReference type="InterPro" id="IPR006300">
    <property type="entry name" value="FlgB"/>
</dbReference>
<dbReference type="NCBIfam" id="TIGR01396">
    <property type="entry name" value="FlgB"/>
    <property type="match status" value="1"/>
</dbReference>
<evidence type="ECO:0000256" key="5">
    <source>
        <dbReference type="ARBA" id="ARBA00024934"/>
    </source>
</evidence>
<feature type="domain" description="Flagellar basal body rod protein N-terminal" evidence="8">
    <location>
        <begin position="9"/>
        <end position="38"/>
    </location>
</feature>
<comment type="caution">
    <text evidence="9">The sequence shown here is derived from an EMBL/GenBank/DDBJ whole genome shotgun (WGS) entry which is preliminary data.</text>
</comment>
<dbReference type="OrthoDB" id="9788334at2"/>
<dbReference type="GO" id="GO:0071973">
    <property type="term" value="P:bacterial-type flagellum-dependent cell motility"/>
    <property type="evidence" value="ECO:0007669"/>
    <property type="project" value="InterPro"/>
</dbReference>
<keyword evidence="9" id="KW-0966">Cell projection</keyword>
<dbReference type="PANTHER" id="PTHR30435">
    <property type="entry name" value="FLAGELLAR PROTEIN"/>
    <property type="match status" value="1"/>
</dbReference>
<comment type="similarity">
    <text evidence="2 6">Belongs to the flagella basal body rod proteins family.</text>
</comment>
<dbReference type="EMBL" id="SACR01000004">
    <property type="protein sequence ID" value="RVU45520.1"/>
    <property type="molecule type" value="Genomic_DNA"/>
</dbReference>
<keyword evidence="9" id="KW-0282">Flagellum</keyword>
<comment type="subcellular location">
    <subcellularLocation>
        <location evidence="1 6">Bacterial flagellum basal body</location>
    </subcellularLocation>
</comment>
<proteinExistence type="inferred from homology"/>
<dbReference type="RefSeq" id="WP_128229609.1">
    <property type="nucleotide sequence ID" value="NZ_SACR01000004.1"/>
</dbReference>